<evidence type="ECO:0000313" key="2">
    <source>
        <dbReference type="Proteomes" id="UP001140217"/>
    </source>
</evidence>
<dbReference type="Proteomes" id="UP001140217">
    <property type="component" value="Unassembled WGS sequence"/>
</dbReference>
<organism evidence="1 2">
    <name type="scientific">Coemansia javaensis</name>
    <dbReference type="NCBI Taxonomy" id="2761396"/>
    <lineage>
        <taxon>Eukaryota</taxon>
        <taxon>Fungi</taxon>
        <taxon>Fungi incertae sedis</taxon>
        <taxon>Zoopagomycota</taxon>
        <taxon>Kickxellomycotina</taxon>
        <taxon>Kickxellomycetes</taxon>
        <taxon>Kickxellales</taxon>
        <taxon>Kickxellaceae</taxon>
        <taxon>Coemansia</taxon>
    </lineage>
</organism>
<comment type="caution">
    <text evidence="1">The sequence shown here is derived from an EMBL/GenBank/DDBJ whole genome shotgun (WGS) entry which is preliminary data.</text>
</comment>
<reference evidence="1" key="1">
    <citation type="submission" date="2022-07" db="EMBL/GenBank/DDBJ databases">
        <title>Phylogenomic reconstructions and comparative analyses of Kickxellomycotina fungi.</title>
        <authorList>
            <person name="Reynolds N.K."/>
            <person name="Stajich J.E."/>
            <person name="Barry K."/>
            <person name="Grigoriev I.V."/>
            <person name="Crous P."/>
            <person name="Smith M.E."/>
        </authorList>
    </citation>
    <scope>NUCLEOTIDE SEQUENCE</scope>
    <source>
        <strain evidence="1">NBRC 105414</strain>
    </source>
</reference>
<accession>A0A9W8LJJ0</accession>
<keyword evidence="2" id="KW-1185">Reference proteome</keyword>
<dbReference type="AlphaFoldDB" id="A0A9W8LJJ0"/>
<dbReference type="OrthoDB" id="5520676at2759"/>
<evidence type="ECO:0000313" key="1">
    <source>
        <dbReference type="EMBL" id="KAJ2782602.1"/>
    </source>
</evidence>
<dbReference type="InterPro" id="IPR032675">
    <property type="entry name" value="LRR_dom_sf"/>
</dbReference>
<dbReference type="Gene3D" id="3.80.10.10">
    <property type="entry name" value="Ribonuclease Inhibitor"/>
    <property type="match status" value="1"/>
</dbReference>
<protein>
    <submittedName>
        <fullName evidence="1">Uncharacterized protein</fullName>
    </submittedName>
</protein>
<gene>
    <name evidence="1" type="ORF">H4R18_002170</name>
</gene>
<name>A0A9W8LJJ0_9FUNG</name>
<sequence>MYSNLGLVSSVGYAHLVKRVNVEIHSETDPFRHLDKMVRRMRAAREQWDAVRTLFIVVDGSPARHMDWDAIARNAQETAAALTAMFPRVQRLSFGTQAYQPATDRFASCVAAHYAAQLRTLRSDRVIATPPEAVFRGLTAATIIRSIRGDYRLPRIDPAELRRLELEGWPDDHSWAAFSADGDESRDIQFPRLRVLCLSSHQKPTTSWTDESKRKGRLHFPALKVLKVKCGDCVPRVLEHGVFPARIDRVLNKPEIFASTPVTRLEVSTYINLDTMVALIRRLPRLSSLDIRRVDAPRIRSDVSVPEPGADRLVEPISSTLKSVCAAFDCDRKNPEPAVLTLKYLLLALPSLSGISAYDIPGDTMDGFVEDYADQYPHLARLRINFHKRRC</sequence>
<proteinExistence type="predicted"/>
<dbReference type="EMBL" id="JANBUL010000068">
    <property type="protein sequence ID" value="KAJ2782602.1"/>
    <property type="molecule type" value="Genomic_DNA"/>
</dbReference>